<name>A0AAE1NLH1_9EUCA</name>
<organism evidence="2 3">
    <name type="scientific">Petrolisthes manimaculis</name>
    <dbReference type="NCBI Taxonomy" id="1843537"/>
    <lineage>
        <taxon>Eukaryota</taxon>
        <taxon>Metazoa</taxon>
        <taxon>Ecdysozoa</taxon>
        <taxon>Arthropoda</taxon>
        <taxon>Crustacea</taxon>
        <taxon>Multicrustacea</taxon>
        <taxon>Malacostraca</taxon>
        <taxon>Eumalacostraca</taxon>
        <taxon>Eucarida</taxon>
        <taxon>Decapoda</taxon>
        <taxon>Pleocyemata</taxon>
        <taxon>Anomura</taxon>
        <taxon>Galatheoidea</taxon>
        <taxon>Porcellanidae</taxon>
        <taxon>Petrolisthes</taxon>
    </lineage>
</organism>
<sequence length="111" mass="13108">MKTPPGHAFQTCMSHPCPCVLVVKRTRWTDEGRGGQTRDEVERRGTRWTDKGRGGQTRDEVERRGTRWRDEGQGGETRDEVDRRGTRRIQDKYMTMKEEEDGRRRSKEENK</sequence>
<accession>A0AAE1NLH1</accession>
<gene>
    <name evidence="2" type="ORF">Pmani_035067</name>
</gene>
<evidence type="ECO:0000313" key="2">
    <source>
        <dbReference type="EMBL" id="KAK4292138.1"/>
    </source>
</evidence>
<evidence type="ECO:0000256" key="1">
    <source>
        <dbReference type="SAM" id="MobiDB-lite"/>
    </source>
</evidence>
<dbReference type="AlphaFoldDB" id="A0AAE1NLH1"/>
<dbReference type="EMBL" id="JAWZYT010004923">
    <property type="protein sequence ID" value="KAK4292138.1"/>
    <property type="molecule type" value="Genomic_DNA"/>
</dbReference>
<comment type="caution">
    <text evidence="2">The sequence shown here is derived from an EMBL/GenBank/DDBJ whole genome shotgun (WGS) entry which is preliminary data.</text>
</comment>
<proteinExistence type="predicted"/>
<dbReference type="Proteomes" id="UP001292094">
    <property type="component" value="Unassembled WGS sequence"/>
</dbReference>
<reference evidence="2" key="1">
    <citation type="submission" date="2023-11" db="EMBL/GenBank/DDBJ databases">
        <title>Genome assemblies of two species of porcelain crab, Petrolisthes cinctipes and Petrolisthes manimaculis (Anomura: Porcellanidae).</title>
        <authorList>
            <person name="Angst P."/>
        </authorList>
    </citation>
    <scope>NUCLEOTIDE SEQUENCE</scope>
    <source>
        <strain evidence="2">PB745_02</strain>
        <tissue evidence="2">Gill</tissue>
    </source>
</reference>
<evidence type="ECO:0000313" key="3">
    <source>
        <dbReference type="Proteomes" id="UP001292094"/>
    </source>
</evidence>
<keyword evidence="3" id="KW-1185">Reference proteome</keyword>
<feature type="compositionally biased region" description="Basic and acidic residues" evidence="1">
    <location>
        <begin position="27"/>
        <end position="111"/>
    </location>
</feature>
<protein>
    <submittedName>
        <fullName evidence="2">Uncharacterized protein</fullName>
    </submittedName>
</protein>
<feature type="region of interest" description="Disordered" evidence="1">
    <location>
        <begin position="26"/>
        <end position="111"/>
    </location>
</feature>